<evidence type="ECO:0000313" key="3">
    <source>
        <dbReference type="EnsemblFungi" id="MAPG_10771T0"/>
    </source>
</evidence>
<dbReference type="eggNOG" id="ENOG502QVX4">
    <property type="taxonomic scope" value="Eukaryota"/>
</dbReference>
<dbReference type="Proteomes" id="UP000011715">
    <property type="component" value="Unassembled WGS sequence"/>
</dbReference>
<reference evidence="3" key="5">
    <citation type="submission" date="2015-06" db="UniProtKB">
        <authorList>
            <consortium name="EnsemblFungi"/>
        </authorList>
    </citation>
    <scope>IDENTIFICATION</scope>
    <source>
        <strain evidence="3">ATCC 64411</strain>
    </source>
</reference>
<keyword evidence="1" id="KW-0812">Transmembrane</keyword>
<reference evidence="2" key="1">
    <citation type="submission" date="2010-05" db="EMBL/GenBank/DDBJ databases">
        <title>The Genome Sequence of Magnaporthe poae strain ATCC 64411.</title>
        <authorList>
            <consortium name="The Broad Institute Genome Sequencing Platform"/>
            <consortium name="Broad Institute Genome Sequencing Center for Infectious Disease"/>
            <person name="Ma L.-J."/>
            <person name="Dead R."/>
            <person name="Young S."/>
            <person name="Zeng Q."/>
            <person name="Koehrsen M."/>
            <person name="Alvarado L."/>
            <person name="Berlin A."/>
            <person name="Chapman S.B."/>
            <person name="Chen Z."/>
            <person name="Freedman E."/>
            <person name="Gellesch M."/>
            <person name="Goldberg J."/>
            <person name="Griggs A."/>
            <person name="Gujja S."/>
            <person name="Heilman E.R."/>
            <person name="Heiman D."/>
            <person name="Hepburn T."/>
            <person name="Howarth C."/>
            <person name="Jen D."/>
            <person name="Larson L."/>
            <person name="Mehta T."/>
            <person name="Neiman D."/>
            <person name="Pearson M."/>
            <person name="Roberts A."/>
            <person name="Saif S."/>
            <person name="Shea T."/>
            <person name="Shenoy N."/>
            <person name="Sisk P."/>
            <person name="Stolte C."/>
            <person name="Sykes S."/>
            <person name="Walk T."/>
            <person name="White J."/>
            <person name="Yandava C."/>
            <person name="Haas B."/>
            <person name="Nusbaum C."/>
            <person name="Birren B."/>
        </authorList>
    </citation>
    <scope>NUCLEOTIDE SEQUENCE</scope>
    <source>
        <strain evidence="2">ATCC 64411</strain>
    </source>
</reference>
<feature type="transmembrane region" description="Helical" evidence="1">
    <location>
        <begin position="163"/>
        <end position="183"/>
    </location>
</feature>
<dbReference type="InterPro" id="IPR052786">
    <property type="entry name" value="Spore_wall_assembly"/>
</dbReference>
<protein>
    <recommendedName>
        <fullName evidence="5">Outer spore wall protein RRT8</fullName>
    </recommendedName>
</protein>
<dbReference type="GO" id="GO:0005628">
    <property type="term" value="C:prospore membrane"/>
    <property type="evidence" value="ECO:0007669"/>
    <property type="project" value="TreeGrafter"/>
</dbReference>
<dbReference type="PANTHER" id="PTHR34292">
    <property type="entry name" value="OUTER SPORE WALL PROTEIN LDS1"/>
    <property type="match status" value="1"/>
</dbReference>
<keyword evidence="1" id="KW-1133">Transmembrane helix</keyword>
<keyword evidence="4" id="KW-1185">Reference proteome</keyword>
<dbReference type="VEuPathDB" id="FungiDB:MAPG_10771"/>
<sequence length="270" mass="29777">MLSRVAGSAQARAQEVVYVFSSSSFSSSVYTRGIVYFATHRALWRPFLSRVVPTLTVQAAVTVPMFMFTYLPQLSVLVWVYGPLAVVSTALLVLNESSAIASIFTRNLILKGALLDTFDATLVSRGAAAAVREGREVHPGSDPVAKLGKVLKSPLDGFSFGRYLLHLWLNLIPLVGTFFFIVLQGRARGLGIHERYFQLKAWSKGRKSDWFKLHVGSYTAFGVVANLLEMVPVASMLFSFTNTVGAALWAADVEEMDMRVAEQIGNKKYR</sequence>
<reference evidence="2" key="3">
    <citation type="submission" date="2011-03" db="EMBL/GenBank/DDBJ databases">
        <title>Annotation of Magnaporthe poae ATCC 64411.</title>
        <authorList>
            <person name="Ma L.-J."/>
            <person name="Dead R."/>
            <person name="Young S.K."/>
            <person name="Zeng Q."/>
            <person name="Gargeya S."/>
            <person name="Fitzgerald M."/>
            <person name="Haas B."/>
            <person name="Abouelleil A."/>
            <person name="Alvarado L."/>
            <person name="Arachchi H.M."/>
            <person name="Berlin A."/>
            <person name="Brown A."/>
            <person name="Chapman S.B."/>
            <person name="Chen Z."/>
            <person name="Dunbar C."/>
            <person name="Freedman E."/>
            <person name="Gearin G."/>
            <person name="Gellesch M."/>
            <person name="Goldberg J."/>
            <person name="Griggs A."/>
            <person name="Gujja S."/>
            <person name="Heiman D."/>
            <person name="Howarth C."/>
            <person name="Larson L."/>
            <person name="Lui A."/>
            <person name="MacDonald P.J.P."/>
            <person name="Mehta T."/>
            <person name="Montmayeur A."/>
            <person name="Murphy C."/>
            <person name="Neiman D."/>
            <person name="Pearson M."/>
            <person name="Priest M."/>
            <person name="Roberts A."/>
            <person name="Saif S."/>
            <person name="Shea T."/>
            <person name="Shenoy N."/>
            <person name="Sisk P."/>
            <person name="Stolte C."/>
            <person name="Sykes S."/>
            <person name="Yandava C."/>
            <person name="Wortman J."/>
            <person name="Nusbaum C."/>
            <person name="Birren B."/>
        </authorList>
    </citation>
    <scope>NUCLEOTIDE SEQUENCE</scope>
    <source>
        <strain evidence="2">ATCC 64411</strain>
    </source>
</reference>
<organism evidence="3 4">
    <name type="scientific">Magnaporthiopsis poae (strain ATCC 64411 / 73-15)</name>
    <name type="common">Kentucky bluegrass fungus</name>
    <name type="synonym">Magnaporthe poae</name>
    <dbReference type="NCBI Taxonomy" id="644358"/>
    <lineage>
        <taxon>Eukaryota</taxon>
        <taxon>Fungi</taxon>
        <taxon>Dikarya</taxon>
        <taxon>Ascomycota</taxon>
        <taxon>Pezizomycotina</taxon>
        <taxon>Sordariomycetes</taxon>
        <taxon>Sordariomycetidae</taxon>
        <taxon>Magnaporthales</taxon>
        <taxon>Magnaporthaceae</taxon>
        <taxon>Magnaporthiopsis</taxon>
    </lineage>
</organism>
<dbReference type="OrthoDB" id="10012223at2759"/>
<reference evidence="3" key="4">
    <citation type="journal article" date="2015" name="G3 (Bethesda)">
        <title>Genome sequences of three phytopathogenic species of the Magnaporthaceae family of fungi.</title>
        <authorList>
            <person name="Okagaki L.H."/>
            <person name="Nunes C.C."/>
            <person name="Sailsbery J."/>
            <person name="Clay B."/>
            <person name="Brown D."/>
            <person name="John T."/>
            <person name="Oh Y."/>
            <person name="Young N."/>
            <person name="Fitzgerald M."/>
            <person name="Haas B.J."/>
            <person name="Zeng Q."/>
            <person name="Young S."/>
            <person name="Adiconis X."/>
            <person name="Fan L."/>
            <person name="Levin J.Z."/>
            <person name="Mitchell T.K."/>
            <person name="Okubara P.A."/>
            <person name="Farman M.L."/>
            <person name="Kohn L.M."/>
            <person name="Birren B."/>
            <person name="Ma L.-J."/>
            <person name="Dean R.A."/>
        </authorList>
    </citation>
    <scope>NUCLEOTIDE SEQUENCE</scope>
    <source>
        <strain evidence="3">ATCC 64411 / 73-15</strain>
    </source>
</reference>
<dbReference type="AlphaFoldDB" id="A0A0C4EDH2"/>
<dbReference type="GO" id="GO:0005811">
    <property type="term" value="C:lipid droplet"/>
    <property type="evidence" value="ECO:0007669"/>
    <property type="project" value="TreeGrafter"/>
</dbReference>
<name>A0A0C4EDH2_MAGP6</name>
<feature type="transmembrane region" description="Helical" evidence="1">
    <location>
        <begin position="74"/>
        <end position="94"/>
    </location>
</feature>
<gene>
    <name evidence="2" type="ORF">MAPG_10771</name>
</gene>
<evidence type="ECO:0000313" key="2">
    <source>
        <dbReference type="EMBL" id="KLU91822.1"/>
    </source>
</evidence>
<keyword evidence="1" id="KW-0472">Membrane</keyword>
<dbReference type="STRING" id="644358.A0A0C4EDH2"/>
<dbReference type="GO" id="GO:0005619">
    <property type="term" value="C:ascospore wall"/>
    <property type="evidence" value="ECO:0007669"/>
    <property type="project" value="TreeGrafter"/>
</dbReference>
<dbReference type="PANTHER" id="PTHR34292:SF2">
    <property type="entry name" value="OUTER SPORE WALL PROTEIN LDS1"/>
    <property type="match status" value="1"/>
</dbReference>
<evidence type="ECO:0000256" key="1">
    <source>
        <dbReference type="SAM" id="Phobius"/>
    </source>
</evidence>
<dbReference type="EMBL" id="ADBL01002663">
    <property type="status" value="NOT_ANNOTATED_CDS"/>
    <property type="molecule type" value="Genomic_DNA"/>
</dbReference>
<dbReference type="OMA" id="GRYFQLK"/>
<dbReference type="EMBL" id="GL876978">
    <property type="protein sequence ID" value="KLU91822.1"/>
    <property type="molecule type" value="Genomic_DNA"/>
</dbReference>
<dbReference type="EnsemblFungi" id="MAPG_10771T0">
    <property type="protein sequence ID" value="MAPG_10771T0"/>
    <property type="gene ID" value="MAPG_10771"/>
</dbReference>
<evidence type="ECO:0008006" key="5">
    <source>
        <dbReference type="Google" id="ProtNLM"/>
    </source>
</evidence>
<reference evidence="4" key="2">
    <citation type="submission" date="2010-05" db="EMBL/GenBank/DDBJ databases">
        <title>The genome sequence of Magnaporthe poae strain ATCC 64411.</title>
        <authorList>
            <person name="Ma L.-J."/>
            <person name="Dead R."/>
            <person name="Young S."/>
            <person name="Zeng Q."/>
            <person name="Koehrsen M."/>
            <person name="Alvarado L."/>
            <person name="Berlin A."/>
            <person name="Chapman S.B."/>
            <person name="Chen Z."/>
            <person name="Freedman E."/>
            <person name="Gellesch M."/>
            <person name="Goldberg J."/>
            <person name="Griggs A."/>
            <person name="Gujja S."/>
            <person name="Heilman E.R."/>
            <person name="Heiman D."/>
            <person name="Hepburn T."/>
            <person name="Howarth C."/>
            <person name="Jen D."/>
            <person name="Larson L."/>
            <person name="Mehta T."/>
            <person name="Neiman D."/>
            <person name="Pearson M."/>
            <person name="Roberts A."/>
            <person name="Saif S."/>
            <person name="Shea T."/>
            <person name="Shenoy N."/>
            <person name="Sisk P."/>
            <person name="Stolte C."/>
            <person name="Sykes S."/>
            <person name="Walk T."/>
            <person name="White J."/>
            <person name="Yandava C."/>
            <person name="Haas B."/>
            <person name="Nusbaum C."/>
            <person name="Birren B."/>
        </authorList>
    </citation>
    <scope>NUCLEOTIDE SEQUENCE [LARGE SCALE GENOMIC DNA]</scope>
    <source>
        <strain evidence="4">ATCC 64411 / 73-15</strain>
    </source>
</reference>
<accession>A0A0C4EDH2</accession>
<proteinExistence type="predicted"/>
<evidence type="ECO:0000313" key="4">
    <source>
        <dbReference type="Proteomes" id="UP000011715"/>
    </source>
</evidence>